<dbReference type="OMA" id="CASRGQM"/>
<comment type="subcellular location">
    <subcellularLocation>
        <location evidence="1">Endoplasmic reticulum membrane</location>
        <topology evidence="1">Multi-pass membrane protein</topology>
    </subcellularLocation>
    <subcellularLocation>
        <location evidence="2">Lipid droplet</location>
    </subcellularLocation>
</comment>
<dbReference type="GO" id="GO:0005811">
    <property type="term" value="C:lipid droplet"/>
    <property type="evidence" value="ECO:0007669"/>
    <property type="project" value="UniProtKB-SubCell"/>
</dbReference>
<evidence type="ECO:0000256" key="6">
    <source>
        <dbReference type="ARBA" id="ARBA00022824"/>
    </source>
</evidence>
<accession>A0A663M0Y6</accession>
<keyword evidence="11" id="KW-1185">Reference proteome</keyword>
<evidence type="ECO:0000313" key="11">
    <source>
        <dbReference type="Proteomes" id="UP000472269"/>
    </source>
</evidence>
<protein>
    <recommendedName>
        <fullName evidence="12">Transmembrane protein 159</fullName>
    </recommendedName>
</protein>
<proteinExistence type="inferred from homology"/>
<dbReference type="InterPro" id="IPR029709">
    <property type="entry name" value="LDAF1"/>
</dbReference>
<evidence type="ECO:0000256" key="2">
    <source>
        <dbReference type="ARBA" id="ARBA00004502"/>
    </source>
</evidence>
<organism evidence="10 11">
    <name type="scientific">Athene cunicularia</name>
    <name type="common">Burrowing owl</name>
    <name type="synonym">Speotyto cunicularia</name>
    <dbReference type="NCBI Taxonomy" id="194338"/>
    <lineage>
        <taxon>Eukaryota</taxon>
        <taxon>Metazoa</taxon>
        <taxon>Chordata</taxon>
        <taxon>Craniata</taxon>
        <taxon>Vertebrata</taxon>
        <taxon>Euteleostomi</taxon>
        <taxon>Archelosauria</taxon>
        <taxon>Archosauria</taxon>
        <taxon>Dinosauria</taxon>
        <taxon>Saurischia</taxon>
        <taxon>Theropoda</taxon>
        <taxon>Coelurosauria</taxon>
        <taxon>Aves</taxon>
        <taxon>Neognathae</taxon>
        <taxon>Neoaves</taxon>
        <taxon>Telluraves</taxon>
        <taxon>Strigiformes</taxon>
        <taxon>Strigidae</taxon>
        <taxon>Athene</taxon>
    </lineage>
</organism>
<reference evidence="10" key="1">
    <citation type="submission" date="2025-08" db="UniProtKB">
        <authorList>
            <consortium name="Ensembl"/>
        </authorList>
    </citation>
    <scope>IDENTIFICATION</scope>
</reference>
<feature type="transmembrane region" description="Helical" evidence="9">
    <location>
        <begin position="12"/>
        <end position="30"/>
    </location>
</feature>
<keyword evidence="8 9" id="KW-0472">Membrane</keyword>
<dbReference type="Proteomes" id="UP000472269">
    <property type="component" value="Unplaced"/>
</dbReference>
<evidence type="ECO:0000313" key="10">
    <source>
        <dbReference type="Ensembl" id="ENSACUP00000005695.1"/>
    </source>
</evidence>
<keyword evidence="5 9" id="KW-0812">Transmembrane</keyword>
<feature type="transmembrane region" description="Helical" evidence="9">
    <location>
        <begin position="89"/>
        <end position="116"/>
    </location>
</feature>
<dbReference type="PANTHER" id="PTHR14275">
    <property type="entry name" value="PROMETHIN"/>
    <property type="match status" value="1"/>
</dbReference>
<evidence type="ECO:0000256" key="4">
    <source>
        <dbReference type="ARBA" id="ARBA00022677"/>
    </source>
</evidence>
<evidence type="ECO:0008006" key="12">
    <source>
        <dbReference type="Google" id="ProtNLM"/>
    </source>
</evidence>
<dbReference type="Pfam" id="PF16015">
    <property type="entry name" value="Promethin"/>
    <property type="match status" value="1"/>
</dbReference>
<evidence type="ECO:0000256" key="8">
    <source>
        <dbReference type="ARBA" id="ARBA00023136"/>
    </source>
</evidence>
<name>A0A663M0Y6_ATHCN</name>
<reference evidence="10" key="2">
    <citation type="submission" date="2025-09" db="UniProtKB">
        <authorList>
            <consortium name="Ensembl"/>
        </authorList>
    </citation>
    <scope>IDENTIFICATION</scope>
</reference>
<keyword evidence="6" id="KW-0256">Endoplasmic reticulum</keyword>
<dbReference type="Ensembl" id="ENSACUT00000006080.1">
    <property type="protein sequence ID" value="ENSACUP00000005695.1"/>
    <property type="gene ID" value="ENSACUG00000003882.1"/>
</dbReference>
<keyword evidence="4" id="KW-0551">Lipid droplet</keyword>
<dbReference type="GO" id="GO:0005789">
    <property type="term" value="C:endoplasmic reticulum membrane"/>
    <property type="evidence" value="ECO:0007669"/>
    <property type="project" value="UniProtKB-SubCell"/>
</dbReference>
<comment type="similarity">
    <text evidence="3">Belongs to the LDAF1 family.</text>
</comment>
<evidence type="ECO:0000256" key="1">
    <source>
        <dbReference type="ARBA" id="ARBA00004477"/>
    </source>
</evidence>
<feature type="transmembrane region" description="Helical" evidence="9">
    <location>
        <begin position="37"/>
        <end position="56"/>
    </location>
</feature>
<dbReference type="PANTHER" id="PTHR14275:SF0">
    <property type="entry name" value="LIPID DROPLET ASSEMBLY FACTOR 1"/>
    <property type="match status" value="1"/>
</dbReference>
<evidence type="ECO:0000256" key="3">
    <source>
        <dbReference type="ARBA" id="ARBA00007618"/>
    </source>
</evidence>
<evidence type="ECO:0000256" key="9">
    <source>
        <dbReference type="SAM" id="Phobius"/>
    </source>
</evidence>
<sequence>ALIETPPVGLSPWLQPVQVSLVYLIVVFMNSHVGQHIGDHLFVVLSVLIFIAVPAIPVEFFLIFVATTAIMACIAVIVLEGVVIATGGIALLCVLCGLGALSLGVSGVLSVCYIFLSTLVNYNFTRIYNCLATSKLVFCRITNKLLYC</sequence>
<dbReference type="AlphaFoldDB" id="A0A663M0Y6"/>
<evidence type="ECO:0000256" key="5">
    <source>
        <dbReference type="ARBA" id="ARBA00022692"/>
    </source>
</evidence>
<keyword evidence="7 9" id="KW-1133">Transmembrane helix</keyword>
<evidence type="ECO:0000256" key="7">
    <source>
        <dbReference type="ARBA" id="ARBA00022989"/>
    </source>
</evidence>